<dbReference type="AlphaFoldDB" id="A0A0N5ARW8"/>
<dbReference type="STRING" id="451379.A0A0N5ARW8"/>
<dbReference type="WBParaSite" id="SMUV_0000751201-mRNA-1">
    <property type="protein sequence ID" value="SMUV_0000751201-mRNA-1"/>
    <property type="gene ID" value="SMUV_0000751201"/>
</dbReference>
<name>A0A0N5ARW8_9BILA</name>
<evidence type="ECO:0000313" key="1">
    <source>
        <dbReference type="Proteomes" id="UP000046393"/>
    </source>
</evidence>
<dbReference type="Gene3D" id="2.30.29.30">
    <property type="entry name" value="Pleckstrin-homology domain (PH domain)/Phosphotyrosine-binding domain (PTB)"/>
    <property type="match status" value="1"/>
</dbReference>
<dbReference type="InterPro" id="IPR011993">
    <property type="entry name" value="PH-like_dom_sf"/>
</dbReference>
<dbReference type="Proteomes" id="UP000046393">
    <property type="component" value="Unplaced"/>
</dbReference>
<dbReference type="SUPFAM" id="SSF50729">
    <property type="entry name" value="PH domain-like"/>
    <property type="match status" value="1"/>
</dbReference>
<reference evidence="2" key="1">
    <citation type="submission" date="2017-02" db="UniProtKB">
        <authorList>
            <consortium name="WormBaseParasite"/>
        </authorList>
    </citation>
    <scope>IDENTIFICATION</scope>
</reference>
<protein>
    <submittedName>
        <fullName evidence="2">PH domain-containing protein</fullName>
    </submittedName>
</protein>
<sequence>MKLDTKSVDTKHKRIDVELVLRCLAEIQSPGQQAKKIANVIPSESISYSEFVRTCELLFPDHFQFDPLVDRLFERYVSQIIFKGFVMCRRVERLKSCIWKSHKWRMYWCTANPGAIYLWPLHKPTTLSNRRKITLTPATTVKSVFFENDRFAWSLKCSSGKEFLFGHFDELQRASWISEMQLAIRHQTKNDLLEYDRKRAAESDYPCVTEKNLTWRLALESENSRLMKLLDEERQALHDEEIVRTLATSYSNVNQPK</sequence>
<organism evidence="1 2">
    <name type="scientific">Syphacia muris</name>
    <dbReference type="NCBI Taxonomy" id="451379"/>
    <lineage>
        <taxon>Eukaryota</taxon>
        <taxon>Metazoa</taxon>
        <taxon>Ecdysozoa</taxon>
        <taxon>Nematoda</taxon>
        <taxon>Chromadorea</taxon>
        <taxon>Rhabditida</taxon>
        <taxon>Spirurina</taxon>
        <taxon>Oxyuridomorpha</taxon>
        <taxon>Oxyuroidea</taxon>
        <taxon>Oxyuridae</taxon>
        <taxon>Syphacia</taxon>
    </lineage>
</organism>
<evidence type="ECO:0000313" key="2">
    <source>
        <dbReference type="WBParaSite" id="SMUV_0000751201-mRNA-1"/>
    </source>
</evidence>
<keyword evidence="1" id="KW-1185">Reference proteome</keyword>
<accession>A0A0N5ARW8</accession>
<proteinExistence type="predicted"/>